<evidence type="ECO:0000313" key="4">
    <source>
        <dbReference type="EMBL" id="VVP30035.1"/>
    </source>
</evidence>
<dbReference type="InterPro" id="IPR041498">
    <property type="entry name" value="Big_6"/>
</dbReference>
<dbReference type="InterPro" id="IPR044016">
    <property type="entry name" value="Big_13"/>
</dbReference>
<feature type="domain" description="Bacterial Ig" evidence="2">
    <location>
        <begin position="1106"/>
        <end position="1187"/>
    </location>
</feature>
<feature type="domain" description="Bacterial Ig-like" evidence="3">
    <location>
        <begin position="1611"/>
        <end position="1698"/>
    </location>
</feature>
<feature type="domain" description="Bacterial Ig-like" evidence="3">
    <location>
        <begin position="1017"/>
        <end position="1103"/>
    </location>
</feature>
<dbReference type="Proteomes" id="UP000375525">
    <property type="component" value="Unassembled WGS sequence"/>
</dbReference>
<feature type="domain" description="Bacterial Ig" evidence="2">
    <location>
        <begin position="1503"/>
        <end position="1583"/>
    </location>
</feature>
<evidence type="ECO:0000259" key="3">
    <source>
        <dbReference type="Pfam" id="PF19077"/>
    </source>
</evidence>
<organism evidence="4 5">
    <name type="scientific">Pseudomonas fluorescens</name>
    <dbReference type="NCBI Taxonomy" id="294"/>
    <lineage>
        <taxon>Bacteria</taxon>
        <taxon>Pseudomonadati</taxon>
        <taxon>Pseudomonadota</taxon>
        <taxon>Gammaproteobacteria</taxon>
        <taxon>Pseudomonadales</taxon>
        <taxon>Pseudomonadaceae</taxon>
        <taxon>Pseudomonas</taxon>
    </lineage>
</organism>
<feature type="domain" description="Bacterial Ig-like" evidence="3">
    <location>
        <begin position="1914"/>
        <end position="1992"/>
    </location>
</feature>
<feature type="domain" description="Bacterial Ig-like" evidence="3">
    <location>
        <begin position="683"/>
        <end position="773"/>
    </location>
</feature>
<name>A0A5E7MYV8_PSEFL</name>
<dbReference type="Gene3D" id="2.60.40.10">
    <property type="entry name" value="Immunoglobulins"/>
    <property type="match status" value="20"/>
</dbReference>
<feature type="domain" description="Bacterial Ig" evidence="2">
    <location>
        <begin position="182"/>
        <end position="262"/>
    </location>
</feature>
<sequence length="2708" mass="272310">MSLILIEQRPGFATKRSALTNASHQVTAKSGIHYQVLDEQTGKAPEHMVVKRVGKNLTVEIACEKRLVLKDYFREDGQEDTAYFDMLQANGELVSLMQVSMPAGSADSDDYQMYPPTESAECGVPVGANGAGGGSGWGSAGLVALSVLGVGGLVAAMDGGGGSNHTRIPAPEPKGVKTDITAPSAPGDMVIGDRNDNGTQDVSGTGTPGDTVLVTWPDTSTSTGTVAGDGTWVIDVPPSMTTDGPVTVVEKDPAGNGRLPLTVAGGIDVTAPATPSAPVSYNDNVGVVQAPASTATTTDDSMPGLNVGIGLTDTLTLYVDGLEVLATYDSVTGTLTPNAPLSEGSHELSYTLTDAAGNESPRSPALSVMVGLVTVDTTPPVAPGSVVIGDSNNNGTQDVSGSGTPGDTVVVTWPDHSTSTGTVAGDGTWVIDVPPSMTTDGPVTVVEKDPAGNGRPPVTVAGGIDVTAPATVDVSAAITGALDDFGTITGNVASGHTTDDSTLALSGAVTGTLGAGDSVHIFDGSTDLGVATVNGATWTLTTVVLTEGEHRFTARVVDAAGNVGEASAPYSVTVDLTAPAAPGSVVIGDSNNHGTQDVSGSGTPGDTVVVTWPDESTSTGTVDAGGNWTVDVPPTMTTDGPVTVVEVDPAGNMRPPLIAGNIDVTAPATVDVSAAITGALDNAGAITGNVASGHTTDDSTLALSGTVTGTLGAGDSVHIFDGNTDLGVATANGATWTLATAALAEGEHRFTARVVDAVGNVGEASAPYSVTVDLTPPATTDVSAAITGALDSVDPVSGNVVNNGATNDASLGLSGTLTGTVGAGDSVHIFDGNTDLGVADVIGATWTLTTVVLTDGEHRFTARVVDAVGNVGEASAPYTVTVDLTPPPTTEVSAAITGALDNVDPVSGNVVNNGATTDTSLGLSGTLTGSLGAGDSVHIFDGNTDLGVADVNGTTWNLTTVVLTNGEHRFTARVVDAVGNVGEASAPYSVTVDTTPPATTDVSAAITGALDNFGTITGNVASGMTTDDSTLEFSGTVTGTLDAGDSVHIFDGNTDLGVADVIGATWTLSTVALTEGEHHFTARMVDAAGNVGEASAPYSVTVDLTAPAAPGSVVIGDKNNNGTQDVSGSGTPGDTVVVTWPDHSTSTGTVAGDGTWVIDVPPSMTTDGPVTVVEKDPAGNWRPPVTVAGGIDVTAPATVDVSAAITGARDDFGTITGNVASGHTTDDSTLALSGTVTGTLGAGDSVHIFDGNTDLGVATANGATWTLATAALAEGEHRFTARVVDAVGNVGEASAPYSVTVDLTAPAAPGSVVIGDSNNNGTQDVSGSGTPGDTVVVTWPDNSTSTGTVAGDGTWVIDVPPSMTTDGPVTVVEVDPAGNMRSPVTAGNIDVTAPATVDVSAAITGALDNFGTITGNVASGHTTDDSTLALSGTVTGTLGAGDSVHIFDGNTDLGVATANGATWTLATAALAEGEHRFTARVVDAVGNVGEASAPYSVTVDLTAPAAPGSVVIGDSNNNGTQDVSGSGTPGDTVVVTWPDNSTSTGTVAGDGTWVIDVPPSMTTDGPVTVVEVDPAGNMRSPVTAGNIDVTAPATVDVSAAITGALDNFGTITGNVASGHTTDDSTLALSGTVTGTLGAGDSVHIFDGNTDLGVADVIGATWTLSTVVLTEGEHRFTARVVDAAGNVGEASAPYSVTVDLTPPAAPGNVVAGDNNGNGTQDVSGTGTPGDTVVVTWPDNSTSTGTVDTGGNWTVDVPPTMTTDGPVTVVEVDPAGNMRSPVTAGNIDVTAPATPSAPVSYNDNVGLVQAPASTATTTDDSMPGLNVASGLNDTLKLYVDGLEVPATYDPVIGTLIPDTALNDGTFELSYTLTDVAGNESPQSLALSITVDTTPTPPSAPISYSDNVGTLQAQASTAATTDDSTPGLNVGIGLSDTLKLFVDGLEVPATYDSVTGALIPNSPLAEGAHELSYTLTDAAGNESQQSPALSVTVDTTPTPPSAPISYSDNVGTLQAQASRAATTDDSTPGLNVGIGLSDTLKLYVDGLEVPATYDTVTGTLTPDTALNVGAHELCYTLTDAAGNESPLSPTLSVTVEIAPLIVVSDSDRNNKINVAGKGEPGATVSVTWPDGTTTTGVVVNIYGNWSVESPTTQASGNVSVVQTSLAGNLSAAATAPYIEPNTSVNTTITGDQHHPAVTHFDDGGWLVIWTSGTNAYLQRYDATGTKLGAEIQVNTTQVGGTISDNKGFDVTTLKDGGWVVTWHGSDGSGWGVYQQHYDASGVRVGNETQVNTYTINTQSAPSVTALAGGGWVVTWQSSGQDGSGYGVYQQRYAASGAKVDVETLVNTETNNQQYEPAVTALADGGWVVTWMSYHQSGSQWSIFQQRYDEFGAKKDIETRVNADPMGTQYNAANTALPDGGWVVTYNINRDGTNDIYQQRYAASGTKVDVETLVNTTKPGEQTLPSVTSLSEGGWLVTWASGSAQDGNSYGIYQQRYNASGTRVGVETKVNTYTVGDQTMPSVTSLSDGGWVVTWHSTSGQDGSGSGIYEQRYDAAGNPVGGEGSGKVFDFDAAGVAALSVDGDGPNLVGSGGQFDAIVLTGKDCMLDLSLIVQKSAGDPQGARIQSIEHIDLTGTGNNRLNLTVQDVIATSQNHHLMVDGNAGDSVIASGWTQTGTTQANGHSYAVYIGSTAADAAQLLIDMNINRSGVVG</sequence>
<feature type="domain" description="Bacterial Ig-like" evidence="3">
    <location>
        <begin position="1814"/>
        <end position="1890"/>
    </location>
</feature>
<reference evidence="4 5" key="1">
    <citation type="submission" date="2019-09" db="EMBL/GenBank/DDBJ databases">
        <authorList>
            <person name="Chandra G."/>
            <person name="Truman W A."/>
        </authorList>
    </citation>
    <scope>NUCLEOTIDE SEQUENCE [LARGE SCALE GENOMIC DNA]</scope>
    <source>
        <strain evidence="4">PS880</strain>
    </source>
</reference>
<dbReference type="InterPro" id="IPR013783">
    <property type="entry name" value="Ig-like_fold"/>
</dbReference>
<accession>A0A5E7MYV8</accession>
<feature type="domain" description="Bacterial Ig" evidence="2">
    <location>
        <begin position="578"/>
        <end position="654"/>
    </location>
</feature>
<feature type="domain" description="Bacterial Ig-like" evidence="3">
    <location>
        <begin position="487"/>
        <end position="575"/>
    </location>
</feature>
<dbReference type="Pfam" id="PF17936">
    <property type="entry name" value="Big_6"/>
    <property type="match status" value="8"/>
</dbReference>
<dbReference type="Pfam" id="PF19077">
    <property type="entry name" value="Big_13"/>
    <property type="match status" value="10"/>
</dbReference>
<feature type="region of interest" description="Disordered" evidence="1">
    <location>
        <begin position="163"/>
        <end position="212"/>
    </location>
</feature>
<evidence type="ECO:0000259" key="2">
    <source>
        <dbReference type="Pfam" id="PF17936"/>
    </source>
</evidence>
<feature type="domain" description="Bacterial Ig" evidence="2">
    <location>
        <begin position="1305"/>
        <end position="1385"/>
    </location>
</feature>
<feature type="domain" description="Bacterial Ig-like" evidence="3">
    <location>
        <begin position="908"/>
        <end position="994"/>
    </location>
</feature>
<dbReference type="OrthoDB" id="7329412at2"/>
<feature type="domain" description="Bacterial Ig" evidence="2">
    <location>
        <begin position="1702"/>
        <end position="1781"/>
    </location>
</feature>
<evidence type="ECO:0000313" key="5">
    <source>
        <dbReference type="Proteomes" id="UP000375525"/>
    </source>
</evidence>
<dbReference type="NCBIfam" id="NF033510">
    <property type="entry name" value="Ca_tandemer"/>
    <property type="match status" value="8"/>
</dbReference>
<feature type="region of interest" description="Disordered" evidence="1">
    <location>
        <begin position="1740"/>
        <end position="1762"/>
    </location>
</feature>
<proteinExistence type="predicted"/>
<feature type="compositionally biased region" description="Polar residues" evidence="1">
    <location>
        <begin position="1740"/>
        <end position="1750"/>
    </location>
</feature>
<evidence type="ECO:0000256" key="1">
    <source>
        <dbReference type="SAM" id="MobiDB-lite"/>
    </source>
</evidence>
<feature type="region of interest" description="Disordered" evidence="1">
    <location>
        <begin position="1977"/>
        <end position="2003"/>
    </location>
</feature>
<feature type="domain" description="Bacterial Ig" evidence="2">
    <location>
        <begin position="2107"/>
        <end position="2172"/>
    </location>
</feature>
<dbReference type="EMBL" id="CABVIH010000023">
    <property type="protein sequence ID" value="VVP30035.1"/>
    <property type="molecule type" value="Genomic_DNA"/>
</dbReference>
<feature type="domain" description="Bacterial Ig-like" evidence="3">
    <location>
        <begin position="1413"/>
        <end position="1500"/>
    </location>
</feature>
<feature type="domain" description="Bacterial Ig-like" evidence="3">
    <location>
        <begin position="797"/>
        <end position="883"/>
    </location>
</feature>
<gene>
    <name evidence="4" type="ORF">PS880_04289</name>
</gene>
<dbReference type="RefSeq" id="WP_150781359.1">
    <property type="nucleotide sequence ID" value="NZ_CABVIH010000023.1"/>
</dbReference>
<feature type="compositionally biased region" description="Polar residues" evidence="1">
    <location>
        <begin position="1978"/>
        <end position="1991"/>
    </location>
</feature>
<feature type="domain" description="Bacterial Ig" evidence="2">
    <location>
        <begin position="382"/>
        <end position="460"/>
    </location>
</feature>
<protein>
    <submittedName>
        <fullName evidence="4">Uncharacterized protein</fullName>
    </submittedName>
</protein>
<feature type="domain" description="Bacterial Ig-like" evidence="3">
    <location>
        <begin position="1213"/>
        <end position="1302"/>
    </location>
</feature>